<organism evidence="6">
    <name type="scientific">Caldithrix abyssi</name>
    <dbReference type="NCBI Taxonomy" id="187145"/>
    <lineage>
        <taxon>Bacteria</taxon>
        <taxon>Pseudomonadati</taxon>
        <taxon>Calditrichota</taxon>
        <taxon>Calditrichia</taxon>
        <taxon>Calditrichales</taxon>
        <taxon>Calditrichaceae</taxon>
        <taxon>Caldithrix</taxon>
    </lineage>
</organism>
<evidence type="ECO:0000313" key="6">
    <source>
        <dbReference type="EMBL" id="HGY57153.1"/>
    </source>
</evidence>
<feature type="binding site" evidence="5">
    <location>
        <position position="82"/>
    </location>
    <ligand>
        <name>Zn(2+)</name>
        <dbReference type="ChEBI" id="CHEBI:29105"/>
    </ligand>
</feature>
<feature type="binding site" evidence="5">
    <location>
        <position position="98"/>
    </location>
    <ligand>
        <name>Zn(2+)</name>
        <dbReference type="ChEBI" id="CHEBI:29105"/>
    </ligand>
</feature>
<dbReference type="PROSITE" id="PS01249">
    <property type="entry name" value="HYPA"/>
    <property type="match status" value="1"/>
</dbReference>
<accession>A0A7V4WWP5</accession>
<feature type="binding site" evidence="5">
    <location>
        <position position="85"/>
    </location>
    <ligand>
        <name>Zn(2+)</name>
        <dbReference type="ChEBI" id="CHEBI:29105"/>
    </ligand>
</feature>
<dbReference type="InterPro" id="IPR000688">
    <property type="entry name" value="HypA/HybF"/>
</dbReference>
<evidence type="ECO:0000256" key="2">
    <source>
        <dbReference type="ARBA" id="ARBA00022596"/>
    </source>
</evidence>
<name>A0A7V4WWP5_CALAY</name>
<dbReference type="Gene3D" id="3.30.2320.80">
    <property type="match status" value="1"/>
</dbReference>
<gene>
    <name evidence="5 6" type="primary">hypA</name>
    <name evidence="6" type="ORF">ENK44_15700</name>
</gene>
<dbReference type="NCBIfam" id="TIGR00100">
    <property type="entry name" value="hypA"/>
    <property type="match status" value="1"/>
</dbReference>
<comment type="caution">
    <text evidence="6">The sequence shown here is derived from an EMBL/GenBank/DDBJ whole genome shotgun (WGS) entry which is preliminary data.</text>
</comment>
<feature type="binding site" evidence="5">
    <location>
        <position position="11"/>
    </location>
    <ligand>
        <name>Ni(2+)</name>
        <dbReference type="ChEBI" id="CHEBI:49786"/>
    </ligand>
</feature>
<dbReference type="HAMAP" id="MF_00213">
    <property type="entry name" value="HypA_HybF"/>
    <property type="match status" value="1"/>
</dbReference>
<keyword evidence="2 5" id="KW-0533">Nickel</keyword>
<comment type="similarity">
    <text evidence="1 5">Belongs to the HypA/HybF family.</text>
</comment>
<reference evidence="6" key="1">
    <citation type="journal article" date="2020" name="mSystems">
        <title>Genome- and Community-Level Interaction Insights into Carbon Utilization and Element Cycling Functions of Hydrothermarchaeota in Hydrothermal Sediment.</title>
        <authorList>
            <person name="Zhou Z."/>
            <person name="Liu Y."/>
            <person name="Xu W."/>
            <person name="Pan J."/>
            <person name="Luo Z.H."/>
            <person name="Li M."/>
        </authorList>
    </citation>
    <scope>NUCLEOTIDE SEQUENCE [LARGE SCALE GENOMIC DNA]</scope>
    <source>
        <strain evidence="6">HyVt-577</strain>
    </source>
</reference>
<dbReference type="EMBL" id="DRQG01000146">
    <property type="protein sequence ID" value="HGY57153.1"/>
    <property type="molecule type" value="Genomic_DNA"/>
</dbReference>
<dbReference type="PANTHER" id="PTHR34535">
    <property type="entry name" value="HYDROGENASE MATURATION FACTOR HYPA"/>
    <property type="match status" value="1"/>
</dbReference>
<dbReference type="PIRSF" id="PIRSF004761">
    <property type="entry name" value="Hydrgn_mat_HypA"/>
    <property type="match status" value="1"/>
</dbReference>
<dbReference type="Pfam" id="PF01155">
    <property type="entry name" value="HypA"/>
    <property type="match status" value="1"/>
</dbReference>
<evidence type="ECO:0000256" key="3">
    <source>
        <dbReference type="ARBA" id="ARBA00022723"/>
    </source>
</evidence>
<keyword evidence="4 5" id="KW-0862">Zinc</keyword>
<dbReference type="GO" id="GO:0008270">
    <property type="term" value="F:zinc ion binding"/>
    <property type="evidence" value="ECO:0007669"/>
    <property type="project" value="UniProtKB-UniRule"/>
</dbReference>
<dbReference type="PANTHER" id="PTHR34535:SF3">
    <property type="entry name" value="HYDROGENASE MATURATION FACTOR HYPA"/>
    <property type="match status" value="1"/>
</dbReference>
<feature type="binding site" evidence="5">
    <location>
        <position position="101"/>
    </location>
    <ligand>
        <name>Zn(2+)</name>
        <dbReference type="ChEBI" id="CHEBI:29105"/>
    </ligand>
</feature>
<sequence>MSVIHSGMIMHEMSIAVNIVAIAEDTARRAGAKKINAISLDLGALSGVVKDALEFCFESACKNTMAEGAALELRVIPARAVCESCGHRFEAEQMAPLCPNCGELVFQLNGGTELKVKSINVD</sequence>
<dbReference type="InterPro" id="IPR020538">
    <property type="entry name" value="Hydgase_Ni_incorp_HypA/HybF_CS"/>
</dbReference>
<dbReference type="GO" id="GO:0051604">
    <property type="term" value="P:protein maturation"/>
    <property type="evidence" value="ECO:0007669"/>
    <property type="project" value="InterPro"/>
</dbReference>
<comment type="function">
    <text evidence="5">Involved in the maturation of [NiFe] hydrogenases. Required for nickel insertion into the metal center of the hydrogenase.</text>
</comment>
<evidence type="ECO:0000256" key="4">
    <source>
        <dbReference type="ARBA" id="ARBA00022833"/>
    </source>
</evidence>
<dbReference type="Proteomes" id="UP000885779">
    <property type="component" value="Unassembled WGS sequence"/>
</dbReference>
<dbReference type="AlphaFoldDB" id="A0A7V4WWP5"/>
<keyword evidence="3 5" id="KW-0479">Metal-binding</keyword>
<proteinExistence type="inferred from homology"/>
<dbReference type="GO" id="GO:0016151">
    <property type="term" value="F:nickel cation binding"/>
    <property type="evidence" value="ECO:0007669"/>
    <property type="project" value="UniProtKB-UniRule"/>
</dbReference>
<evidence type="ECO:0000256" key="1">
    <source>
        <dbReference type="ARBA" id="ARBA00010748"/>
    </source>
</evidence>
<protein>
    <recommendedName>
        <fullName evidence="5">Hydrogenase maturation factor HypA</fullName>
    </recommendedName>
</protein>
<evidence type="ECO:0000256" key="5">
    <source>
        <dbReference type="HAMAP-Rule" id="MF_00213"/>
    </source>
</evidence>